<dbReference type="EMBL" id="AP017424">
    <property type="protein sequence ID" value="BAU86469.1"/>
    <property type="molecule type" value="Genomic_DNA"/>
</dbReference>
<reference evidence="2 3" key="1">
    <citation type="journal article" date="2016" name="Genome Announc.">
        <title>Complete Genome Sequence of Thiostrepton-Producing Streptomyces laurentii ATCC 31255.</title>
        <authorList>
            <person name="Doi K."/>
            <person name="Fujino Y."/>
            <person name="Nagayoshi Y."/>
            <person name="Ohshima T."/>
            <person name="Ogata S."/>
        </authorList>
    </citation>
    <scope>NUCLEOTIDE SEQUENCE [LARGE SCALE GENOMIC DNA]</scope>
    <source>
        <strain evidence="2 3">ATCC 31255</strain>
    </source>
</reference>
<keyword evidence="3" id="KW-1185">Reference proteome</keyword>
<evidence type="ECO:0008006" key="4">
    <source>
        <dbReference type="Google" id="ProtNLM"/>
    </source>
</evidence>
<organism evidence="2 3">
    <name type="scientific">Streptomyces laurentii</name>
    <dbReference type="NCBI Taxonomy" id="39478"/>
    <lineage>
        <taxon>Bacteria</taxon>
        <taxon>Bacillati</taxon>
        <taxon>Actinomycetota</taxon>
        <taxon>Actinomycetes</taxon>
        <taxon>Kitasatosporales</taxon>
        <taxon>Streptomycetaceae</taxon>
        <taxon>Streptomyces</taxon>
    </lineage>
</organism>
<dbReference type="KEGG" id="slau:SLA_5596"/>
<evidence type="ECO:0000313" key="2">
    <source>
        <dbReference type="EMBL" id="BAU86469.1"/>
    </source>
</evidence>
<keyword evidence="1" id="KW-0732">Signal</keyword>
<dbReference type="AlphaFoldDB" id="A0A160P486"/>
<evidence type="ECO:0000313" key="3">
    <source>
        <dbReference type="Proteomes" id="UP000217676"/>
    </source>
</evidence>
<name>A0A160P486_STRLU</name>
<proteinExistence type="predicted"/>
<feature type="chain" id="PRO_5007819161" description="DUF3558 domain-containing protein" evidence="1">
    <location>
        <begin position="40"/>
        <end position="193"/>
    </location>
</feature>
<gene>
    <name evidence="2" type="ORF">SLA_5596</name>
</gene>
<sequence length="193" mass="19788">MNRRVAGTTGRPARKAAALTSALALGLVLSSCTSSDADARSYTVPDSLCGTTVDPALLSPFLPSGEKLTTREESPSGGTKRCTLLVDGEQSVVASRIWWKQGDGVAQVGSVHAQVGKGEVSDDSRSLFSATGGVGKTEGCADPGHPEQNLFTVIQVFAPGKGDAPAMKRLVPAYTKAVEGSDECRPPQGAAGS</sequence>
<dbReference type="PROSITE" id="PS51257">
    <property type="entry name" value="PROKAR_LIPOPROTEIN"/>
    <property type="match status" value="1"/>
</dbReference>
<feature type="signal peptide" evidence="1">
    <location>
        <begin position="1"/>
        <end position="39"/>
    </location>
</feature>
<dbReference type="Proteomes" id="UP000217676">
    <property type="component" value="Chromosome"/>
</dbReference>
<evidence type="ECO:0000256" key="1">
    <source>
        <dbReference type="SAM" id="SignalP"/>
    </source>
</evidence>
<protein>
    <recommendedName>
        <fullName evidence="4">DUF3558 domain-containing protein</fullName>
    </recommendedName>
</protein>
<accession>A0A160P486</accession>